<proteinExistence type="predicted"/>
<protein>
    <submittedName>
        <fullName evidence="2">Uncharacterized protein</fullName>
    </submittedName>
</protein>
<sequence length="100" mass="10811">MTVRVYLTAVRVYPEGPQPGDLAAERFFVHASDVPECWVETESGSVPDLGRTVTFAFTRPMGLGFGRITGTIERKVRKGKRGDAEAVASPRTSDSSGPPE</sequence>
<gene>
    <name evidence="2" type="ORF">AVDCRST_MAG87-3055</name>
</gene>
<evidence type="ECO:0000313" key="2">
    <source>
        <dbReference type="EMBL" id="CAA9578039.1"/>
    </source>
</evidence>
<accession>A0A6J4VGT0</accession>
<feature type="compositionally biased region" description="Polar residues" evidence="1">
    <location>
        <begin position="90"/>
        <end position="100"/>
    </location>
</feature>
<dbReference type="EMBL" id="CADCWJ010000674">
    <property type="protein sequence ID" value="CAA9578039.1"/>
    <property type="molecule type" value="Genomic_DNA"/>
</dbReference>
<dbReference type="AlphaFoldDB" id="A0A6J4VGT0"/>
<reference evidence="2" key="1">
    <citation type="submission" date="2020-02" db="EMBL/GenBank/DDBJ databases">
        <authorList>
            <person name="Meier V. D."/>
        </authorList>
    </citation>
    <scope>NUCLEOTIDE SEQUENCE</scope>
    <source>
        <strain evidence="2">AVDCRST_MAG87</strain>
    </source>
</reference>
<organism evidence="2">
    <name type="scientific">uncultured Thermomicrobiales bacterium</name>
    <dbReference type="NCBI Taxonomy" id="1645740"/>
    <lineage>
        <taxon>Bacteria</taxon>
        <taxon>Pseudomonadati</taxon>
        <taxon>Thermomicrobiota</taxon>
        <taxon>Thermomicrobia</taxon>
        <taxon>Thermomicrobiales</taxon>
        <taxon>environmental samples</taxon>
    </lineage>
</organism>
<name>A0A6J4VGT0_9BACT</name>
<evidence type="ECO:0000256" key="1">
    <source>
        <dbReference type="SAM" id="MobiDB-lite"/>
    </source>
</evidence>
<feature type="region of interest" description="Disordered" evidence="1">
    <location>
        <begin position="74"/>
        <end position="100"/>
    </location>
</feature>